<dbReference type="AlphaFoldDB" id="A0AAD6A972"/>
<feature type="compositionally biased region" description="Polar residues" evidence="1">
    <location>
        <begin position="141"/>
        <end position="151"/>
    </location>
</feature>
<feature type="region of interest" description="Disordered" evidence="1">
    <location>
        <begin position="22"/>
        <end position="45"/>
    </location>
</feature>
<evidence type="ECO:0000313" key="2">
    <source>
        <dbReference type="EMBL" id="KAJ4920512.1"/>
    </source>
</evidence>
<comment type="caution">
    <text evidence="2">The sequence shown here is derived from an EMBL/GenBank/DDBJ whole genome shotgun (WGS) entry which is preliminary data.</text>
</comment>
<dbReference type="EMBL" id="JAPTMU010000190">
    <property type="protein sequence ID" value="KAJ4920512.1"/>
    <property type="molecule type" value="Genomic_DNA"/>
</dbReference>
<dbReference type="Proteomes" id="UP001219934">
    <property type="component" value="Unassembled WGS sequence"/>
</dbReference>
<feature type="compositionally biased region" description="Basic residues" evidence="1">
    <location>
        <begin position="69"/>
        <end position="78"/>
    </location>
</feature>
<evidence type="ECO:0000313" key="3">
    <source>
        <dbReference type="Proteomes" id="UP001219934"/>
    </source>
</evidence>
<accession>A0AAD6A972</accession>
<feature type="region of interest" description="Disordered" evidence="1">
    <location>
        <begin position="65"/>
        <end position="169"/>
    </location>
</feature>
<gene>
    <name evidence="2" type="ORF">JOQ06_004180</name>
</gene>
<sequence>MKSLMSCILLSKTPPPLIPSLFPPSFLSPSSPSSGEDDRFCSGNVNLDKPVLRRFKDGFLRSLVATQREKKRQSKNLSKRSCFDDVITPSLQPNDEGSKNTPSSPQASDSNGHSDPQEDPGQRPVSTLSNDKKFLLDMLFSKSSSAPPTADTTEEEVESHFLPGEKHFA</sequence>
<evidence type="ECO:0000256" key="1">
    <source>
        <dbReference type="SAM" id="MobiDB-lite"/>
    </source>
</evidence>
<proteinExistence type="predicted"/>
<protein>
    <submittedName>
        <fullName evidence="2">Uncharacterized protein</fullName>
    </submittedName>
</protein>
<organism evidence="2 3">
    <name type="scientific">Pogonophryne albipinna</name>
    <dbReference type="NCBI Taxonomy" id="1090488"/>
    <lineage>
        <taxon>Eukaryota</taxon>
        <taxon>Metazoa</taxon>
        <taxon>Chordata</taxon>
        <taxon>Craniata</taxon>
        <taxon>Vertebrata</taxon>
        <taxon>Euteleostomi</taxon>
        <taxon>Actinopterygii</taxon>
        <taxon>Neopterygii</taxon>
        <taxon>Teleostei</taxon>
        <taxon>Neoteleostei</taxon>
        <taxon>Acanthomorphata</taxon>
        <taxon>Eupercaria</taxon>
        <taxon>Perciformes</taxon>
        <taxon>Notothenioidei</taxon>
        <taxon>Pogonophryne</taxon>
    </lineage>
</organism>
<feature type="compositionally biased region" description="Polar residues" evidence="1">
    <location>
        <begin position="89"/>
        <end position="114"/>
    </location>
</feature>
<keyword evidence="3" id="KW-1185">Reference proteome</keyword>
<feature type="compositionally biased region" description="Low complexity" evidence="1">
    <location>
        <begin position="23"/>
        <end position="34"/>
    </location>
</feature>
<name>A0AAD6A972_9TELE</name>
<reference evidence="2" key="1">
    <citation type="submission" date="2022-11" db="EMBL/GenBank/DDBJ databases">
        <title>Chromosome-level genome of Pogonophryne albipinna.</title>
        <authorList>
            <person name="Jo E."/>
        </authorList>
    </citation>
    <scope>NUCLEOTIDE SEQUENCE</scope>
    <source>
        <strain evidence="2">SGF0006</strain>
        <tissue evidence="2">Muscle</tissue>
    </source>
</reference>